<keyword evidence="3" id="KW-1185">Reference proteome</keyword>
<dbReference type="Proteomes" id="UP001519460">
    <property type="component" value="Unassembled WGS sequence"/>
</dbReference>
<reference evidence="2 3" key="1">
    <citation type="journal article" date="2023" name="Sci. Data">
        <title>Genome assembly of the Korean intertidal mud-creeper Batillaria attramentaria.</title>
        <authorList>
            <person name="Patra A.K."/>
            <person name="Ho P.T."/>
            <person name="Jun S."/>
            <person name="Lee S.J."/>
            <person name="Kim Y."/>
            <person name="Won Y.J."/>
        </authorList>
    </citation>
    <scope>NUCLEOTIDE SEQUENCE [LARGE SCALE GENOMIC DNA]</scope>
    <source>
        <strain evidence="2">Wonlab-2016</strain>
    </source>
</reference>
<evidence type="ECO:0000313" key="3">
    <source>
        <dbReference type="Proteomes" id="UP001519460"/>
    </source>
</evidence>
<evidence type="ECO:0000313" key="2">
    <source>
        <dbReference type="EMBL" id="KAK7486525.1"/>
    </source>
</evidence>
<evidence type="ECO:0000256" key="1">
    <source>
        <dbReference type="SAM" id="MobiDB-lite"/>
    </source>
</evidence>
<proteinExistence type="predicted"/>
<gene>
    <name evidence="2" type="ORF">BaRGS_00022191</name>
</gene>
<accession>A0ABD0KH63</accession>
<dbReference type="AlphaFoldDB" id="A0ABD0KH63"/>
<comment type="caution">
    <text evidence="2">The sequence shown here is derived from an EMBL/GenBank/DDBJ whole genome shotgun (WGS) entry which is preliminary data.</text>
</comment>
<organism evidence="2 3">
    <name type="scientific">Batillaria attramentaria</name>
    <dbReference type="NCBI Taxonomy" id="370345"/>
    <lineage>
        <taxon>Eukaryota</taxon>
        <taxon>Metazoa</taxon>
        <taxon>Spiralia</taxon>
        <taxon>Lophotrochozoa</taxon>
        <taxon>Mollusca</taxon>
        <taxon>Gastropoda</taxon>
        <taxon>Caenogastropoda</taxon>
        <taxon>Sorbeoconcha</taxon>
        <taxon>Cerithioidea</taxon>
        <taxon>Batillariidae</taxon>
        <taxon>Batillaria</taxon>
    </lineage>
</organism>
<protein>
    <submittedName>
        <fullName evidence="2">Uncharacterized protein</fullName>
    </submittedName>
</protein>
<name>A0ABD0KH63_9CAEN</name>
<feature type="compositionally biased region" description="Basic and acidic residues" evidence="1">
    <location>
        <begin position="1"/>
        <end position="14"/>
    </location>
</feature>
<dbReference type="EMBL" id="JACVVK020000177">
    <property type="protein sequence ID" value="KAK7486525.1"/>
    <property type="molecule type" value="Genomic_DNA"/>
</dbReference>
<feature type="region of interest" description="Disordered" evidence="1">
    <location>
        <begin position="1"/>
        <end position="30"/>
    </location>
</feature>
<sequence length="96" mass="9932">MDRQVHLCLPEHRLQGTSPPPRRKPSSAMQTDVDVFAEKTGRCSALSLPVMATGAASPGDISSSGAALLCEGKRLARGWGGKGVSGTAATRENTPS</sequence>